<dbReference type="GO" id="GO:0051119">
    <property type="term" value="F:sugar transmembrane transporter activity"/>
    <property type="evidence" value="ECO:0007669"/>
    <property type="project" value="InterPro"/>
</dbReference>
<evidence type="ECO:0000313" key="13">
    <source>
        <dbReference type="EMBL" id="PAN13288.1"/>
    </source>
</evidence>
<keyword evidence="9 12" id="KW-0472">Membrane</keyword>
<evidence type="ECO:0000256" key="4">
    <source>
        <dbReference type="ARBA" id="ARBA00022475"/>
    </source>
</evidence>
<comment type="subunit">
    <text evidence="11">Forms homooligomers and/or heterooligomers.</text>
</comment>
<evidence type="ECO:0000256" key="5">
    <source>
        <dbReference type="ARBA" id="ARBA00022597"/>
    </source>
</evidence>
<gene>
    <name evidence="13" type="ORF">PAHAL_2G326000</name>
</gene>
<evidence type="ECO:0000256" key="1">
    <source>
        <dbReference type="ARBA" id="ARBA00004651"/>
    </source>
</evidence>
<dbReference type="FunFam" id="1.20.1280.290:FF:000003">
    <property type="entry name" value="Bidirectional sugar transporter SWEET"/>
    <property type="match status" value="1"/>
</dbReference>
<dbReference type="Gramene" id="PAN13288">
    <property type="protein sequence ID" value="PAN13288"/>
    <property type="gene ID" value="PAHAL_2G326000"/>
</dbReference>
<name>A0A2S3H1H2_9POAL</name>
<keyword evidence="4" id="KW-1003">Cell membrane</keyword>
<evidence type="ECO:0000256" key="10">
    <source>
        <dbReference type="ARBA" id="ARBA00037238"/>
    </source>
</evidence>
<comment type="function">
    <text evidence="12">Mediates both low-affinity uptake and efflux of sugar across the membrane.</text>
</comment>
<feature type="transmembrane region" description="Helical" evidence="12">
    <location>
        <begin position="136"/>
        <end position="160"/>
    </location>
</feature>
<feature type="transmembrane region" description="Helical" evidence="12">
    <location>
        <begin position="167"/>
        <end position="189"/>
    </location>
</feature>
<feature type="transmembrane region" description="Helical" evidence="12">
    <location>
        <begin position="74"/>
        <end position="97"/>
    </location>
</feature>
<dbReference type="GO" id="GO:0005886">
    <property type="term" value="C:plasma membrane"/>
    <property type="evidence" value="ECO:0007669"/>
    <property type="project" value="UniProtKB-SubCell"/>
</dbReference>
<dbReference type="Gene3D" id="1.20.1280.290">
    <property type="match status" value="2"/>
</dbReference>
<evidence type="ECO:0000256" key="7">
    <source>
        <dbReference type="ARBA" id="ARBA00022737"/>
    </source>
</evidence>
<feature type="transmembrane region" description="Helical" evidence="12">
    <location>
        <begin position="50"/>
        <end position="68"/>
    </location>
</feature>
<evidence type="ECO:0000256" key="6">
    <source>
        <dbReference type="ARBA" id="ARBA00022692"/>
    </source>
</evidence>
<keyword evidence="5 12" id="KW-0762">Sugar transport</keyword>
<feature type="transmembrane region" description="Helical" evidence="12">
    <location>
        <begin position="195"/>
        <end position="216"/>
    </location>
</feature>
<evidence type="ECO:0000256" key="9">
    <source>
        <dbReference type="ARBA" id="ARBA00023136"/>
    </source>
</evidence>
<keyword evidence="8 12" id="KW-1133">Transmembrane helix</keyword>
<evidence type="ECO:0000256" key="8">
    <source>
        <dbReference type="ARBA" id="ARBA00022989"/>
    </source>
</evidence>
<dbReference type="Pfam" id="PF03083">
    <property type="entry name" value="MtN3_slv"/>
    <property type="match status" value="2"/>
</dbReference>
<evidence type="ECO:0000256" key="2">
    <source>
        <dbReference type="ARBA" id="ARBA00007809"/>
    </source>
</evidence>
<dbReference type="InterPro" id="IPR047664">
    <property type="entry name" value="SWEET"/>
</dbReference>
<dbReference type="PANTHER" id="PTHR10791">
    <property type="entry name" value="RAG1-ACTIVATING PROTEIN 1"/>
    <property type="match status" value="1"/>
</dbReference>
<comment type="function">
    <text evidence="10">Mediates both low-affinity uptake and efflux of sugar across the plasma membrane.</text>
</comment>
<sequence>MAGGFFSMEHPWASAFGILGNIISFLVFLAPMPTFLRVYRKKSTEGFSSVPYVVALFSCTLWIFYALVKTNSSPLLTINAFGCAIESVYILLYLVYAPRPARLRALASFLLLNVAAFSLIAVVTLVLVAEAQRVKVLGSICLTFSMAVFVAPMSVIFVVIRTKSAEFMPFSLSFFLTLSAVAWFFYGLFTNDLYVTLPNVGGFFFGCVQMVLYCCYRKPKPASVVLPTTAAALAAESAEMELPLAALDAVAVLPSCAVPVLAELQKLEEAVGSPRKGGVKAI</sequence>
<organism evidence="13">
    <name type="scientific">Panicum hallii</name>
    <dbReference type="NCBI Taxonomy" id="206008"/>
    <lineage>
        <taxon>Eukaryota</taxon>
        <taxon>Viridiplantae</taxon>
        <taxon>Streptophyta</taxon>
        <taxon>Embryophyta</taxon>
        <taxon>Tracheophyta</taxon>
        <taxon>Spermatophyta</taxon>
        <taxon>Magnoliopsida</taxon>
        <taxon>Liliopsida</taxon>
        <taxon>Poales</taxon>
        <taxon>Poaceae</taxon>
        <taxon>PACMAD clade</taxon>
        <taxon>Panicoideae</taxon>
        <taxon>Panicodae</taxon>
        <taxon>Paniceae</taxon>
        <taxon>Panicinae</taxon>
        <taxon>Panicum</taxon>
        <taxon>Panicum sect. Panicum</taxon>
    </lineage>
</organism>
<feature type="transmembrane region" description="Helical" evidence="12">
    <location>
        <begin position="109"/>
        <end position="130"/>
    </location>
</feature>
<dbReference type="InterPro" id="IPR004316">
    <property type="entry name" value="SWEET_rpt"/>
</dbReference>
<dbReference type="EMBL" id="CM008047">
    <property type="protein sequence ID" value="PAN13288.1"/>
    <property type="molecule type" value="Genomic_DNA"/>
</dbReference>
<comment type="subcellular location">
    <subcellularLocation>
        <location evidence="1 12">Cell membrane</location>
        <topology evidence="1 12">Multi-pass membrane protein</topology>
    </subcellularLocation>
</comment>
<reference evidence="13" key="1">
    <citation type="submission" date="2018-04" db="EMBL/GenBank/DDBJ databases">
        <title>WGS assembly of Panicum hallii.</title>
        <authorList>
            <person name="Lovell J."/>
            <person name="Jenkins J."/>
            <person name="Lowry D."/>
            <person name="Mamidi S."/>
            <person name="Sreedasyam A."/>
            <person name="Weng X."/>
            <person name="Barry K."/>
            <person name="Bonette J."/>
            <person name="Campitelli B."/>
            <person name="Daum C."/>
            <person name="Gordon S."/>
            <person name="Gould B."/>
            <person name="Lipzen A."/>
            <person name="Macqueen A."/>
            <person name="Palacio-Mejia J."/>
            <person name="Plott C."/>
            <person name="Shakirov E."/>
            <person name="Shu S."/>
            <person name="Yoshinaga Y."/>
            <person name="Zane M."/>
            <person name="Rokhsar D."/>
            <person name="Grimwood J."/>
            <person name="Schmutz J."/>
            <person name="Juenger T."/>
        </authorList>
    </citation>
    <scope>NUCLEOTIDE SEQUENCE [LARGE SCALE GENOMIC DNA]</scope>
    <source>
        <strain evidence="13">FIL2</strain>
    </source>
</reference>
<feature type="transmembrane region" description="Helical" evidence="12">
    <location>
        <begin position="12"/>
        <end position="30"/>
    </location>
</feature>
<evidence type="ECO:0000256" key="11">
    <source>
        <dbReference type="ARBA" id="ARBA00038715"/>
    </source>
</evidence>
<protein>
    <recommendedName>
        <fullName evidence="12">Bidirectional sugar transporter SWEET</fullName>
    </recommendedName>
</protein>
<keyword evidence="6 12" id="KW-0812">Transmembrane</keyword>
<dbReference type="Proteomes" id="UP000243499">
    <property type="component" value="Chromosome 2"/>
</dbReference>
<keyword evidence="3 12" id="KW-0813">Transport</keyword>
<dbReference type="FunFam" id="1.20.1280.290:FF:000001">
    <property type="entry name" value="Bidirectional sugar transporter SWEET"/>
    <property type="match status" value="1"/>
</dbReference>
<evidence type="ECO:0000256" key="3">
    <source>
        <dbReference type="ARBA" id="ARBA00022448"/>
    </source>
</evidence>
<keyword evidence="7" id="KW-0677">Repeat</keyword>
<accession>A0A2S3H1H2</accession>
<evidence type="ECO:0000256" key="12">
    <source>
        <dbReference type="RuleBase" id="RU910715"/>
    </source>
</evidence>
<comment type="similarity">
    <text evidence="2 12">Belongs to the SWEET sugar transporter family.</text>
</comment>
<proteinExistence type="inferred from homology"/>
<dbReference type="AlphaFoldDB" id="A0A2S3H1H2"/>
<dbReference type="PANTHER" id="PTHR10791:SF37">
    <property type="entry name" value="OS09G0508250 PROTEIN"/>
    <property type="match status" value="1"/>
</dbReference>